<reference evidence="1" key="1">
    <citation type="thesis" date="2020" institute="ProQuest LLC" country="789 East Eisenhower Parkway, Ann Arbor, MI, USA">
        <title>Comparative Genomics and Chromosome Evolution.</title>
        <authorList>
            <person name="Mudd A.B."/>
        </authorList>
    </citation>
    <scope>NUCLEOTIDE SEQUENCE</scope>
    <source>
        <strain evidence="1">Female2</strain>
        <tissue evidence="1">Blood</tissue>
    </source>
</reference>
<organism evidence="1 2">
    <name type="scientific">Hymenochirus boettgeri</name>
    <name type="common">Congo dwarf clawed frog</name>
    <dbReference type="NCBI Taxonomy" id="247094"/>
    <lineage>
        <taxon>Eukaryota</taxon>
        <taxon>Metazoa</taxon>
        <taxon>Chordata</taxon>
        <taxon>Craniata</taxon>
        <taxon>Vertebrata</taxon>
        <taxon>Euteleostomi</taxon>
        <taxon>Amphibia</taxon>
        <taxon>Batrachia</taxon>
        <taxon>Anura</taxon>
        <taxon>Pipoidea</taxon>
        <taxon>Pipidae</taxon>
        <taxon>Pipinae</taxon>
        <taxon>Hymenochirus</taxon>
    </lineage>
</organism>
<name>A0A8T2K1C8_9PIPI</name>
<gene>
    <name evidence="1" type="ORF">GDO86_002686</name>
</gene>
<evidence type="ECO:0000313" key="2">
    <source>
        <dbReference type="Proteomes" id="UP000812440"/>
    </source>
</evidence>
<proteinExistence type="predicted"/>
<evidence type="ECO:0000313" key="1">
    <source>
        <dbReference type="EMBL" id="KAG8450148.1"/>
    </source>
</evidence>
<dbReference type="AlphaFoldDB" id="A0A8T2K1C8"/>
<sequence>MILFWLHYHSLYVWGVEQYQGNLFSKFAHLLCTSLGYNLKLPYFGNTWLLFLGVIQCNVHCPSSICAFFNGFISSSSYHKSVALMSQIPNTRKSISK</sequence>
<dbReference type="Proteomes" id="UP000812440">
    <property type="component" value="Chromosome 2"/>
</dbReference>
<comment type="caution">
    <text evidence="1">The sequence shown here is derived from an EMBL/GenBank/DDBJ whole genome shotgun (WGS) entry which is preliminary data.</text>
</comment>
<protein>
    <submittedName>
        <fullName evidence="1">Uncharacterized protein</fullName>
    </submittedName>
</protein>
<accession>A0A8T2K1C8</accession>
<keyword evidence="2" id="KW-1185">Reference proteome</keyword>
<dbReference type="EMBL" id="JAACNH010000002">
    <property type="protein sequence ID" value="KAG8450148.1"/>
    <property type="molecule type" value="Genomic_DNA"/>
</dbReference>